<dbReference type="InterPro" id="IPR000172">
    <property type="entry name" value="GMC_OxRdtase_N"/>
</dbReference>
<proteinExistence type="inferred from homology"/>
<keyword evidence="4 5" id="KW-0274">FAD</keyword>
<dbReference type="OrthoDB" id="9785276at2"/>
<feature type="binding site" evidence="5">
    <location>
        <position position="459"/>
    </location>
    <ligand>
        <name>substrate</name>
    </ligand>
</feature>
<dbReference type="Pfam" id="PF05199">
    <property type="entry name" value="GMC_oxred_C"/>
    <property type="match status" value="1"/>
</dbReference>
<evidence type="ECO:0000313" key="10">
    <source>
        <dbReference type="Proteomes" id="UP000054804"/>
    </source>
</evidence>
<protein>
    <submittedName>
        <fullName evidence="9">Glucose-methanol-choline oxidoreductase</fullName>
    </submittedName>
</protein>
<accession>A0A0W7XC69</accession>
<dbReference type="SUPFAM" id="SSF51905">
    <property type="entry name" value="FAD/NAD(P)-binding domain"/>
    <property type="match status" value="1"/>
</dbReference>
<evidence type="ECO:0000256" key="6">
    <source>
        <dbReference type="RuleBase" id="RU003968"/>
    </source>
</evidence>
<dbReference type="PROSITE" id="PS00623">
    <property type="entry name" value="GMC_OXRED_1"/>
    <property type="match status" value="1"/>
</dbReference>
<evidence type="ECO:0000256" key="3">
    <source>
        <dbReference type="ARBA" id="ARBA00022630"/>
    </source>
</evidence>
<comment type="cofactor">
    <cofactor evidence="1 5">
        <name>FAD</name>
        <dbReference type="ChEBI" id="CHEBI:57692"/>
    </cofactor>
</comment>
<dbReference type="PANTHER" id="PTHR11552:SF147">
    <property type="entry name" value="CHOLINE DEHYDROGENASE, MITOCHONDRIAL"/>
    <property type="match status" value="1"/>
</dbReference>
<dbReference type="Proteomes" id="UP000054804">
    <property type="component" value="Unassembled WGS sequence"/>
</dbReference>
<evidence type="ECO:0000259" key="7">
    <source>
        <dbReference type="PROSITE" id="PS00623"/>
    </source>
</evidence>
<dbReference type="PROSITE" id="PS00624">
    <property type="entry name" value="GMC_OXRED_2"/>
    <property type="match status" value="1"/>
</dbReference>
<dbReference type="InterPro" id="IPR012132">
    <property type="entry name" value="GMC_OxRdtase"/>
</dbReference>
<dbReference type="EMBL" id="LOCL01000022">
    <property type="protein sequence ID" value="KUF20210.1"/>
    <property type="molecule type" value="Genomic_DNA"/>
</dbReference>
<evidence type="ECO:0000313" key="9">
    <source>
        <dbReference type="EMBL" id="KUF20210.1"/>
    </source>
</evidence>
<reference evidence="9 10" key="1">
    <citation type="submission" date="2015-12" db="EMBL/GenBank/DDBJ databases">
        <title>Draft genome sequence of Streptomyces silvensis ATCC 53525, a producer of novel hormone antagonists.</title>
        <authorList>
            <person name="Johnston C.W."/>
            <person name="Li Y."/>
            <person name="Magarvey N.A."/>
        </authorList>
    </citation>
    <scope>NUCLEOTIDE SEQUENCE [LARGE SCALE GENOMIC DNA]</scope>
    <source>
        <strain evidence="9 10">ATCC 53525</strain>
    </source>
</reference>
<dbReference type="Pfam" id="PF00732">
    <property type="entry name" value="GMC_oxred_N"/>
    <property type="match status" value="1"/>
</dbReference>
<feature type="domain" description="Glucose-methanol-choline oxidoreductase N-terminal" evidence="7">
    <location>
        <begin position="87"/>
        <end position="110"/>
    </location>
</feature>
<dbReference type="Gene3D" id="3.30.560.10">
    <property type="entry name" value="Glucose Oxidase, domain 3"/>
    <property type="match status" value="1"/>
</dbReference>
<evidence type="ECO:0000256" key="4">
    <source>
        <dbReference type="ARBA" id="ARBA00022827"/>
    </source>
</evidence>
<evidence type="ECO:0000256" key="5">
    <source>
        <dbReference type="PIRSR" id="PIRSR000137-2"/>
    </source>
</evidence>
<comment type="caution">
    <text evidence="9">The sequence shown here is derived from an EMBL/GenBank/DDBJ whole genome shotgun (WGS) entry which is preliminary data.</text>
</comment>
<keyword evidence="3 6" id="KW-0285">Flavoprotein</keyword>
<dbReference type="Gene3D" id="3.50.50.60">
    <property type="entry name" value="FAD/NAD(P)-binding domain"/>
    <property type="match status" value="1"/>
</dbReference>
<dbReference type="GO" id="GO:0016614">
    <property type="term" value="F:oxidoreductase activity, acting on CH-OH group of donors"/>
    <property type="evidence" value="ECO:0007669"/>
    <property type="project" value="InterPro"/>
</dbReference>
<evidence type="ECO:0000256" key="2">
    <source>
        <dbReference type="ARBA" id="ARBA00010790"/>
    </source>
</evidence>
<dbReference type="RefSeq" id="WP_058845629.1">
    <property type="nucleotide sequence ID" value="NZ_LOCL01000022.1"/>
</dbReference>
<dbReference type="PANTHER" id="PTHR11552">
    <property type="entry name" value="GLUCOSE-METHANOL-CHOLINE GMC OXIDOREDUCTASE"/>
    <property type="match status" value="1"/>
</dbReference>
<dbReference type="SUPFAM" id="SSF54373">
    <property type="entry name" value="FAD-linked reductases, C-terminal domain"/>
    <property type="match status" value="1"/>
</dbReference>
<evidence type="ECO:0000259" key="8">
    <source>
        <dbReference type="PROSITE" id="PS00624"/>
    </source>
</evidence>
<sequence length="523" mass="54448">MASAVEELAEFDYVVVGAGSAGCVLAARLSEDPDTSVLLLEAGPRETKADLASPFAWPSLWGTDVDHGYTTVPQPGLDGLTPPCPRGRTLGGSSAINAMVFLRGHRADYDAWAAAGCDGWGFDDLLPYFMRMESVPSGRNGGLRGDSGPLRPSPAAAADVNPLSLAFVAAAAAAGHPLTDDFNGHRQEGAGLHDVTVADGVRQSAADAYLHPVAGRRPRLTVSTDSRAHRLLFDGSDGSAAGGEDRCTGVEYVRHGVRRTVRARAEVIVSAGAVDSPRLLMLSGIGPADELRRIGIEVRHDLPGVGRGLQDHPLCGLVYAAERPVPAGRVNLSEASLAWRSDPSLPGPDMQLMFIHVPYHPPTMAGPENGFTLGVTTVPRSRGTVRLADADPDTPPLIDPGYLGDASDVRRLLHGIEVAREVAATGPLTEWGAREVLPGPGVTDAAGLRAFLAAATGPYFHLTGSCTMGTGATAVVGPDLRVRGVRGLRVADASVMPRIVSVNTNAAALAIGEKAADLVRTAD</sequence>
<evidence type="ECO:0000256" key="1">
    <source>
        <dbReference type="ARBA" id="ARBA00001974"/>
    </source>
</evidence>
<dbReference type="InterPro" id="IPR036188">
    <property type="entry name" value="FAD/NAD-bd_sf"/>
</dbReference>
<comment type="similarity">
    <text evidence="2 6">Belongs to the GMC oxidoreductase family.</text>
</comment>
<dbReference type="PIRSF" id="PIRSF000137">
    <property type="entry name" value="Alcohol_oxidase"/>
    <property type="match status" value="1"/>
</dbReference>
<feature type="domain" description="Glucose-methanol-choline oxidoreductase N-terminal" evidence="8">
    <location>
        <begin position="272"/>
        <end position="286"/>
    </location>
</feature>
<dbReference type="STRING" id="1765722.AT728_31155"/>
<keyword evidence="10" id="KW-1185">Reference proteome</keyword>
<dbReference type="InterPro" id="IPR007867">
    <property type="entry name" value="GMC_OxRtase_C"/>
</dbReference>
<gene>
    <name evidence="9" type="ORF">AT728_31155</name>
</gene>
<dbReference type="GO" id="GO:0050660">
    <property type="term" value="F:flavin adenine dinucleotide binding"/>
    <property type="evidence" value="ECO:0007669"/>
    <property type="project" value="InterPro"/>
</dbReference>
<feature type="binding site" evidence="5">
    <location>
        <begin position="97"/>
        <end position="100"/>
    </location>
    <ligand>
        <name>FAD</name>
        <dbReference type="ChEBI" id="CHEBI:57692"/>
    </ligand>
</feature>
<organism evidence="9 10">
    <name type="scientific">Streptomyces silvensis</name>
    <dbReference type="NCBI Taxonomy" id="1765722"/>
    <lineage>
        <taxon>Bacteria</taxon>
        <taxon>Bacillati</taxon>
        <taxon>Actinomycetota</taxon>
        <taxon>Actinomycetes</taxon>
        <taxon>Kitasatosporales</taxon>
        <taxon>Streptomycetaceae</taxon>
        <taxon>Streptomyces</taxon>
    </lineage>
</organism>
<name>A0A0W7XC69_9ACTN</name>
<dbReference type="AlphaFoldDB" id="A0A0W7XC69"/>